<evidence type="ECO:0000259" key="5">
    <source>
        <dbReference type="Pfam" id="PF04083"/>
    </source>
</evidence>
<dbReference type="EMBL" id="JAWXYG010000004">
    <property type="protein sequence ID" value="KAK4276168.1"/>
    <property type="molecule type" value="Genomic_DNA"/>
</dbReference>
<comment type="caution">
    <text evidence="6">The sequence shown here is derived from an EMBL/GenBank/DDBJ whole genome shotgun (WGS) entry which is preliminary data.</text>
</comment>
<evidence type="ECO:0000256" key="2">
    <source>
        <dbReference type="PIRNR" id="PIRNR000862"/>
    </source>
</evidence>
<dbReference type="PANTHER" id="PTHR11005">
    <property type="entry name" value="LYSOSOMAL ACID LIPASE-RELATED"/>
    <property type="match status" value="1"/>
</dbReference>
<keyword evidence="4" id="KW-0732">Signal</keyword>
<feature type="active site" description="Charge relay system" evidence="3">
    <location>
        <position position="385"/>
    </location>
</feature>
<dbReference type="Gene3D" id="3.40.50.1820">
    <property type="entry name" value="alpha/beta hydrolase"/>
    <property type="match status" value="1"/>
</dbReference>
<proteinExistence type="inferred from homology"/>
<accession>A0AAE1JV35</accession>
<dbReference type="FunFam" id="3.40.50.1820:FF:000126">
    <property type="entry name" value="Lipase"/>
    <property type="match status" value="1"/>
</dbReference>
<keyword evidence="7" id="KW-1185">Reference proteome</keyword>
<dbReference type="PIRSF" id="PIRSF000862">
    <property type="entry name" value="Steryl_ester_lip"/>
    <property type="match status" value="1"/>
</dbReference>
<dbReference type="SUPFAM" id="SSF53474">
    <property type="entry name" value="alpha/beta-Hydrolases"/>
    <property type="match status" value="1"/>
</dbReference>
<evidence type="ECO:0000256" key="1">
    <source>
        <dbReference type="ARBA" id="ARBA00010701"/>
    </source>
</evidence>
<dbReference type="GO" id="GO:0016042">
    <property type="term" value="P:lipid catabolic process"/>
    <property type="evidence" value="ECO:0007669"/>
    <property type="project" value="UniProtKB-KW"/>
</dbReference>
<dbReference type="Proteomes" id="UP001293593">
    <property type="component" value="Unassembled WGS sequence"/>
</dbReference>
<evidence type="ECO:0000313" key="6">
    <source>
        <dbReference type="EMBL" id="KAK4276168.1"/>
    </source>
</evidence>
<feature type="active site" description="Charge relay system" evidence="3">
    <location>
        <position position="352"/>
    </location>
</feature>
<name>A0AAE1JV35_9FABA</name>
<evidence type="ECO:0000256" key="4">
    <source>
        <dbReference type="SAM" id="SignalP"/>
    </source>
</evidence>
<reference evidence="6" key="1">
    <citation type="submission" date="2023-10" db="EMBL/GenBank/DDBJ databases">
        <title>Chromosome-level genome of the transformable northern wattle, Acacia crassicarpa.</title>
        <authorList>
            <person name="Massaro I."/>
            <person name="Sinha N.R."/>
            <person name="Poethig S."/>
            <person name="Leichty A.R."/>
        </authorList>
    </citation>
    <scope>NUCLEOTIDE SEQUENCE</scope>
    <source>
        <strain evidence="6">Acra3RX</strain>
        <tissue evidence="6">Leaf</tissue>
    </source>
</reference>
<dbReference type="InterPro" id="IPR006693">
    <property type="entry name" value="AB_hydrolase_lipase"/>
</dbReference>
<feature type="domain" description="Partial AB-hydrolase lipase" evidence="5">
    <location>
        <begin position="50"/>
        <end position="107"/>
    </location>
</feature>
<comment type="similarity">
    <text evidence="1 2">Belongs to the AB hydrolase superfamily. Lipase family.</text>
</comment>
<feature type="chain" id="PRO_5042223921" description="Lipase" evidence="4">
    <location>
        <begin position="24"/>
        <end position="410"/>
    </location>
</feature>
<dbReference type="GO" id="GO:0016788">
    <property type="term" value="F:hydrolase activity, acting on ester bonds"/>
    <property type="evidence" value="ECO:0007669"/>
    <property type="project" value="InterPro"/>
</dbReference>
<organism evidence="6 7">
    <name type="scientific">Acacia crassicarpa</name>
    <name type="common">northern wattle</name>
    <dbReference type="NCBI Taxonomy" id="499986"/>
    <lineage>
        <taxon>Eukaryota</taxon>
        <taxon>Viridiplantae</taxon>
        <taxon>Streptophyta</taxon>
        <taxon>Embryophyta</taxon>
        <taxon>Tracheophyta</taxon>
        <taxon>Spermatophyta</taxon>
        <taxon>Magnoliopsida</taxon>
        <taxon>eudicotyledons</taxon>
        <taxon>Gunneridae</taxon>
        <taxon>Pentapetalae</taxon>
        <taxon>rosids</taxon>
        <taxon>fabids</taxon>
        <taxon>Fabales</taxon>
        <taxon>Fabaceae</taxon>
        <taxon>Caesalpinioideae</taxon>
        <taxon>mimosoid clade</taxon>
        <taxon>Acacieae</taxon>
        <taxon>Acacia</taxon>
    </lineage>
</organism>
<dbReference type="InterPro" id="IPR029058">
    <property type="entry name" value="AB_hydrolase_fold"/>
</dbReference>
<dbReference type="AlphaFoldDB" id="A0AAE1JV35"/>
<feature type="active site" description="Nucleophile" evidence="3">
    <location>
        <position position="182"/>
    </location>
</feature>
<keyword evidence="2" id="KW-0378">Hydrolase</keyword>
<sequence>MAKKIFLSAFLSIFLVSISEVQGRKSPYSLNGKDELPSYFRSDSDGICKSMVDTQGYRCEEHKVTTKDGFILSLQRMSARRPGKTADKPPILLQHGILCDAIVWLFNSPDESLGFILADNGYDVWLANTRATTYSSGHISLTPHDQAYWDWSWDELVSYDLHACVEYVYNQTGQKLHYAGHSLGTLMALAAFSEGELLNMIRSAALLSPIAHLNQIPSPAIKVAADIFLADVLYWLGLREFVPKEQEARELLEKICAIPNVNCSNLMTVFTGPNCCINSSRIDVLLDHEPQPTSTKNMIHLAQMVRNGNIAMFDYGDQAQNMQHYGQASPPVYDMTSIPNDLPLFLSNGGKDTLSDVNDVDVLLDTLKDHDKDKLTVLFVEEYAHVDFVMSVNANQVVYQPMMNFLKKYN</sequence>
<protein>
    <recommendedName>
        <fullName evidence="2">Lipase</fullName>
    </recommendedName>
</protein>
<keyword evidence="2" id="KW-0443">Lipid metabolism</keyword>
<evidence type="ECO:0000313" key="7">
    <source>
        <dbReference type="Proteomes" id="UP001293593"/>
    </source>
</evidence>
<feature type="signal peptide" evidence="4">
    <location>
        <begin position="1"/>
        <end position="23"/>
    </location>
</feature>
<dbReference type="InterPro" id="IPR025483">
    <property type="entry name" value="Lipase_euk"/>
</dbReference>
<keyword evidence="2" id="KW-0442">Lipid degradation</keyword>
<dbReference type="Pfam" id="PF04083">
    <property type="entry name" value="Abhydro_lipase"/>
    <property type="match status" value="1"/>
</dbReference>
<gene>
    <name evidence="6" type="ORF">QN277_019145</name>
</gene>
<evidence type="ECO:0000256" key="3">
    <source>
        <dbReference type="PIRSR" id="PIRSR000862-1"/>
    </source>
</evidence>